<feature type="compositionally biased region" description="Pro residues" evidence="1">
    <location>
        <begin position="541"/>
        <end position="551"/>
    </location>
</feature>
<keyword evidence="2" id="KW-0812">Transmembrane</keyword>
<evidence type="ECO:0000313" key="4">
    <source>
        <dbReference type="Proteomes" id="UP000799424"/>
    </source>
</evidence>
<feature type="compositionally biased region" description="Low complexity" evidence="1">
    <location>
        <begin position="610"/>
        <end position="622"/>
    </location>
</feature>
<evidence type="ECO:0000256" key="2">
    <source>
        <dbReference type="SAM" id="Phobius"/>
    </source>
</evidence>
<evidence type="ECO:0008006" key="5">
    <source>
        <dbReference type="Google" id="ProtNLM"/>
    </source>
</evidence>
<gene>
    <name evidence="3" type="ORF">CC86DRAFT_197344</name>
</gene>
<keyword evidence="2" id="KW-0472">Membrane</keyword>
<evidence type="ECO:0000256" key="1">
    <source>
        <dbReference type="SAM" id="MobiDB-lite"/>
    </source>
</evidence>
<dbReference type="Gene3D" id="1.20.1070.10">
    <property type="entry name" value="Rhodopsin 7-helix transmembrane proteins"/>
    <property type="match status" value="1"/>
</dbReference>
<feature type="transmembrane region" description="Helical" evidence="2">
    <location>
        <begin position="118"/>
        <end position="138"/>
    </location>
</feature>
<dbReference type="PANTHER" id="PTHR42058:SF1">
    <property type="entry name" value="G-PROTEIN COUPLED RECEPTORS FAMILY 2 PROFILE 2 DOMAIN-CONTAINING PROTEIN"/>
    <property type="match status" value="1"/>
</dbReference>
<dbReference type="AlphaFoldDB" id="A0A6A7A806"/>
<reference evidence="3" key="1">
    <citation type="journal article" date="2020" name="Stud. Mycol.">
        <title>101 Dothideomycetes genomes: a test case for predicting lifestyles and emergence of pathogens.</title>
        <authorList>
            <person name="Haridas S."/>
            <person name="Albert R."/>
            <person name="Binder M."/>
            <person name="Bloem J."/>
            <person name="Labutti K."/>
            <person name="Salamov A."/>
            <person name="Andreopoulos B."/>
            <person name="Baker S."/>
            <person name="Barry K."/>
            <person name="Bills G."/>
            <person name="Bluhm B."/>
            <person name="Cannon C."/>
            <person name="Castanera R."/>
            <person name="Culley D."/>
            <person name="Daum C."/>
            <person name="Ezra D."/>
            <person name="Gonzalez J."/>
            <person name="Henrissat B."/>
            <person name="Kuo A."/>
            <person name="Liang C."/>
            <person name="Lipzen A."/>
            <person name="Lutzoni F."/>
            <person name="Magnuson J."/>
            <person name="Mondo S."/>
            <person name="Nolan M."/>
            <person name="Ohm R."/>
            <person name="Pangilinan J."/>
            <person name="Park H.-J."/>
            <person name="Ramirez L."/>
            <person name="Alfaro M."/>
            <person name="Sun H."/>
            <person name="Tritt A."/>
            <person name="Yoshinaga Y."/>
            <person name="Zwiers L.-H."/>
            <person name="Turgeon B."/>
            <person name="Goodwin S."/>
            <person name="Spatafora J."/>
            <person name="Crous P."/>
            <person name="Grigoriev I."/>
        </authorList>
    </citation>
    <scope>NUCLEOTIDE SEQUENCE</scope>
    <source>
        <strain evidence="3">CBS 113818</strain>
    </source>
</reference>
<feature type="transmembrane region" description="Helical" evidence="2">
    <location>
        <begin position="240"/>
        <end position="267"/>
    </location>
</feature>
<feature type="region of interest" description="Disordered" evidence="1">
    <location>
        <begin position="473"/>
        <end position="674"/>
    </location>
</feature>
<dbReference type="OrthoDB" id="26203at2759"/>
<sequence>MHQTRPLPNNTAVMPLGAFANGTSSACTSPMLDESLFGTTGGYQAGRYCGLGAFPSGDGQLSCCFPCPIQDWLYPPEWQSNLRVPNYLSIFSLILCSFLLLSFLVLPPAQTHRHYLSIGLLIPVLLISLSFAIPVSSNPNLCYDAITPLDMHDSMSCAWTGSFVTLGGLGCVIWVFLRSLWLFLRIVYDIAPGRKFMFGSIAAGTFLPIVFLIAVLSSTGFSYRMGQTCLPNHEAAFSTFWAWLVLFAALGFILQAITTSYCVWVYARTLKRERSFPSHNRGYGSAMNKQANLRTWSNVKKLFILQWRNILVSVFVLVGSLVFFIVFWTQDSRLGRVFNDPNNLRPVKTWLICQTLSRGYKTECRKYVKDFTVNEAAVVTSLIFASLIGIEIFVLLFRVSMLHAWVALFKRLHERTSHALGRPQAPELTSFETPEKCPLSNPHLNTSKSRVIEGLNTSLSPKCSANEIEKDLPRWSAPLPKTPGAPTPPPKFPFRTRQGSDSIEEHQTSTPHPSPAPPTPPKFPLQATQNHDFAQDYQPLSPYPPPTPTRTPPHTSHRPPSIQISSPPPHLSTFQIHRSNPPSPRSPFFLPSPHRHPVPPPRTRTHRPVRMPSAPMRMPSAPTRSGTYRPSRPAPSLPMRRSTVTGRVGARSAPNTPTTGGSGSGNVGAGVKERSWRNSTLSALDRIVEGLREVSGGGGGGGVKRGGSGKGSKKRIEISAPVQGSFKHVDGAFVDGGMSPFGVQMGRSGWGGRGNGSGEGIGRAV</sequence>
<name>A0A6A7A806_9PLEO</name>
<dbReference type="EMBL" id="MU006222">
    <property type="protein sequence ID" value="KAF2828735.1"/>
    <property type="molecule type" value="Genomic_DNA"/>
</dbReference>
<feature type="compositionally biased region" description="Basic residues" evidence="1">
    <location>
        <begin position="593"/>
        <end position="609"/>
    </location>
</feature>
<feature type="transmembrane region" description="Helical" evidence="2">
    <location>
        <begin position="196"/>
        <end position="220"/>
    </location>
</feature>
<keyword evidence="4" id="KW-1185">Reference proteome</keyword>
<feature type="transmembrane region" description="Helical" evidence="2">
    <location>
        <begin position="158"/>
        <end position="184"/>
    </location>
</feature>
<accession>A0A6A7A806</accession>
<feature type="compositionally biased region" description="Pro residues" evidence="1">
    <location>
        <begin position="480"/>
        <end position="492"/>
    </location>
</feature>
<proteinExistence type="predicted"/>
<feature type="region of interest" description="Disordered" evidence="1">
    <location>
        <begin position="693"/>
        <end position="715"/>
    </location>
</feature>
<dbReference type="PANTHER" id="PTHR42058">
    <property type="entry name" value="G_PROTEIN_RECEP_F2_4 DOMAIN-CONTAINING PROTEIN"/>
    <property type="match status" value="1"/>
</dbReference>
<feature type="compositionally biased region" description="Low complexity" evidence="1">
    <location>
        <begin position="552"/>
        <end position="565"/>
    </location>
</feature>
<feature type="region of interest" description="Disordered" evidence="1">
    <location>
        <begin position="746"/>
        <end position="765"/>
    </location>
</feature>
<feature type="compositionally biased region" description="Pro residues" evidence="1">
    <location>
        <begin position="512"/>
        <end position="523"/>
    </location>
</feature>
<keyword evidence="2" id="KW-1133">Transmembrane helix</keyword>
<dbReference type="Proteomes" id="UP000799424">
    <property type="component" value="Unassembled WGS sequence"/>
</dbReference>
<feature type="compositionally biased region" description="Gly residues" evidence="1">
    <location>
        <begin position="695"/>
        <end position="710"/>
    </location>
</feature>
<feature type="transmembrane region" description="Helical" evidence="2">
    <location>
        <begin position="87"/>
        <end position="106"/>
    </location>
</feature>
<feature type="transmembrane region" description="Helical" evidence="2">
    <location>
        <begin position="376"/>
        <end position="397"/>
    </location>
</feature>
<evidence type="ECO:0000313" key="3">
    <source>
        <dbReference type="EMBL" id="KAF2828735.1"/>
    </source>
</evidence>
<organism evidence="3 4">
    <name type="scientific">Ophiobolus disseminans</name>
    <dbReference type="NCBI Taxonomy" id="1469910"/>
    <lineage>
        <taxon>Eukaryota</taxon>
        <taxon>Fungi</taxon>
        <taxon>Dikarya</taxon>
        <taxon>Ascomycota</taxon>
        <taxon>Pezizomycotina</taxon>
        <taxon>Dothideomycetes</taxon>
        <taxon>Pleosporomycetidae</taxon>
        <taxon>Pleosporales</taxon>
        <taxon>Pleosporineae</taxon>
        <taxon>Phaeosphaeriaceae</taxon>
        <taxon>Ophiobolus</taxon>
    </lineage>
</organism>
<feature type="transmembrane region" description="Helical" evidence="2">
    <location>
        <begin position="310"/>
        <end position="329"/>
    </location>
</feature>
<protein>
    <recommendedName>
        <fullName evidence="5">G-protein coupled receptors family 2 profile 2 domain-containing protein</fullName>
    </recommendedName>
</protein>
<feature type="region of interest" description="Disordered" evidence="1">
    <location>
        <begin position="423"/>
        <end position="446"/>
    </location>
</feature>
<dbReference type="PROSITE" id="PS51257">
    <property type="entry name" value="PROKAR_LIPOPROTEIN"/>
    <property type="match status" value="1"/>
</dbReference>
<feature type="compositionally biased region" description="Gly residues" evidence="1">
    <location>
        <begin position="748"/>
        <end position="765"/>
    </location>
</feature>
<dbReference type="InterPro" id="IPR053247">
    <property type="entry name" value="GPCR_GPR1/git3-like"/>
</dbReference>